<dbReference type="AlphaFoldDB" id="A0A9N9NHT0"/>
<evidence type="ECO:0000313" key="2">
    <source>
        <dbReference type="EMBL" id="CAG8734288.1"/>
    </source>
</evidence>
<feature type="coiled-coil region" evidence="1">
    <location>
        <begin position="17"/>
        <end position="51"/>
    </location>
</feature>
<dbReference type="EMBL" id="CAJVPV010027519">
    <property type="protein sequence ID" value="CAG8734288.1"/>
    <property type="molecule type" value="Genomic_DNA"/>
</dbReference>
<sequence>GELEAANTLIIEQSNTMTDQQSLIEELMTQLDEQERVCQNLQKAIDTFKSKNTHTDTEDVRKV</sequence>
<evidence type="ECO:0000256" key="1">
    <source>
        <dbReference type="SAM" id="Coils"/>
    </source>
</evidence>
<protein>
    <submittedName>
        <fullName evidence="2">15216_t:CDS:1</fullName>
    </submittedName>
</protein>
<gene>
    <name evidence="2" type="ORF">AMORRO_LOCUS14258</name>
</gene>
<accession>A0A9N9NHT0</accession>
<name>A0A9N9NHT0_9GLOM</name>
<keyword evidence="1" id="KW-0175">Coiled coil</keyword>
<reference evidence="2" key="1">
    <citation type="submission" date="2021-06" db="EMBL/GenBank/DDBJ databases">
        <authorList>
            <person name="Kallberg Y."/>
            <person name="Tangrot J."/>
            <person name="Rosling A."/>
        </authorList>
    </citation>
    <scope>NUCLEOTIDE SEQUENCE</scope>
    <source>
        <strain evidence="2">CL551</strain>
    </source>
</reference>
<evidence type="ECO:0000313" key="3">
    <source>
        <dbReference type="Proteomes" id="UP000789342"/>
    </source>
</evidence>
<proteinExistence type="predicted"/>
<organism evidence="2 3">
    <name type="scientific">Acaulospora morrowiae</name>
    <dbReference type="NCBI Taxonomy" id="94023"/>
    <lineage>
        <taxon>Eukaryota</taxon>
        <taxon>Fungi</taxon>
        <taxon>Fungi incertae sedis</taxon>
        <taxon>Mucoromycota</taxon>
        <taxon>Glomeromycotina</taxon>
        <taxon>Glomeromycetes</taxon>
        <taxon>Diversisporales</taxon>
        <taxon>Acaulosporaceae</taxon>
        <taxon>Acaulospora</taxon>
    </lineage>
</organism>
<feature type="non-terminal residue" evidence="2">
    <location>
        <position position="1"/>
    </location>
</feature>
<comment type="caution">
    <text evidence="2">The sequence shown here is derived from an EMBL/GenBank/DDBJ whole genome shotgun (WGS) entry which is preliminary data.</text>
</comment>
<keyword evidence="3" id="KW-1185">Reference proteome</keyword>
<dbReference type="Proteomes" id="UP000789342">
    <property type="component" value="Unassembled WGS sequence"/>
</dbReference>
<dbReference type="OrthoDB" id="2392378at2759"/>